<dbReference type="PROSITE" id="PS51257">
    <property type="entry name" value="PROKAR_LIPOPROTEIN"/>
    <property type="match status" value="1"/>
</dbReference>
<comment type="caution">
    <text evidence="3">The sequence shown here is derived from an EMBL/GenBank/DDBJ whole genome shotgun (WGS) entry which is preliminary data.</text>
</comment>
<evidence type="ECO:0008006" key="5">
    <source>
        <dbReference type="Google" id="ProtNLM"/>
    </source>
</evidence>
<name>A0ABS3N1H9_9BACI</name>
<feature type="coiled-coil region" evidence="1">
    <location>
        <begin position="26"/>
        <end position="67"/>
    </location>
</feature>
<evidence type="ECO:0000256" key="2">
    <source>
        <dbReference type="SAM" id="SignalP"/>
    </source>
</evidence>
<reference evidence="3 4" key="1">
    <citation type="submission" date="2021-03" db="EMBL/GenBank/DDBJ databases">
        <title>Whole genome sequence of Metabacillus bambusae BG109.</title>
        <authorList>
            <person name="Jeong J.W."/>
        </authorList>
    </citation>
    <scope>NUCLEOTIDE SEQUENCE [LARGE SCALE GENOMIC DNA]</scope>
    <source>
        <strain evidence="3 4">BG109</strain>
    </source>
</reference>
<dbReference type="EMBL" id="JAGDEL010000005">
    <property type="protein sequence ID" value="MBO1511778.1"/>
    <property type="molecule type" value="Genomic_DNA"/>
</dbReference>
<feature type="chain" id="PRO_5045756543" description="Lipoprotein" evidence="2">
    <location>
        <begin position="19"/>
        <end position="69"/>
    </location>
</feature>
<keyword evidence="1" id="KW-0175">Coiled coil</keyword>
<gene>
    <name evidence="3" type="ORF">I7822_08860</name>
</gene>
<organism evidence="3 4">
    <name type="scientific">Metabacillus bambusae</name>
    <dbReference type="NCBI Taxonomy" id="2795218"/>
    <lineage>
        <taxon>Bacteria</taxon>
        <taxon>Bacillati</taxon>
        <taxon>Bacillota</taxon>
        <taxon>Bacilli</taxon>
        <taxon>Bacillales</taxon>
        <taxon>Bacillaceae</taxon>
        <taxon>Metabacillus</taxon>
    </lineage>
</organism>
<dbReference type="RefSeq" id="WP_207977106.1">
    <property type="nucleotide sequence ID" value="NZ_JAGDEL010000005.1"/>
</dbReference>
<evidence type="ECO:0000256" key="1">
    <source>
        <dbReference type="SAM" id="Coils"/>
    </source>
</evidence>
<feature type="signal peptide" evidence="2">
    <location>
        <begin position="1"/>
        <end position="18"/>
    </location>
</feature>
<sequence length="69" mass="7699">MKKKITVSLLTAALLVTAVGCSNDKEAKTEGQSTELEKQVQDLKLENSELKAENQKLKKKIELLQKSKK</sequence>
<evidence type="ECO:0000313" key="3">
    <source>
        <dbReference type="EMBL" id="MBO1511778.1"/>
    </source>
</evidence>
<protein>
    <recommendedName>
        <fullName evidence="5">Lipoprotein</fullName>
    </recommendedName>
</protein>
<dbReference type="Proteomes" id="UP000663981">
    <property type="component" value="Unassembled WGS sequence"/>
</dbReference>
<evidence type="ECO:0000313" key="4">
    <source>
        <dbReference type="Proteomes" id="UP000663981"/>
    </source>
</evidence>
<keyword evidence="4" id="KW-1185">Reference proteome</keyword>
<proteinExistence type="predicted"/>
<accession>A0ABS3N1H9</accession>
<keyword evidence="2" id="KW-0732">Signal</keyword>